<dbReference type="Proteomes" id="UP000321580">
    <property type="component" value="Unassembled WGS sequence"/>
</dbReference>
<proteinExistence type="predicted"/>
<evidence type="ECO:0000256" key="1">
    <source>
        <dbReference type="SAM" id="SignalP"/>
    </source>
</evidence>
<organism evidence="2 3">
    <name type="scientific">Phaeodactylibacter luteus</name>
    <dbReference type="NCBI Taxonomy" id="1564516"/>
    <lineage>
        <taxon>Bacteria</taxon>
        <taxon>Pseudomonadati</taxon>
        <taxon>Bacteroidota</taxon>
        <taxon>Saprospiria</taxon>
        <taxon>Saprospirales</taxon>
        <taxon>Haliscomenobacteraceae</taxon>
        <taxon>Phaeodactylibacter</taxon>
    </lineage>
</organism>
<name>A0A5C6RNW2_9BACT</name>
<keyword evidence="3" id="KW-1185">Reference proteome</keyword>
<feature type="signal peptide" evidence="1">
    <location>
        <begin position="1"/>
        <end position="26"/>
    </location>
</feature>
<keyword evidence="1" id="KW-0732">Signal</keyword>
<protein>
    <recommendedName>
        <fullName evidence="4">Peptidyl-prolyl cis-trans isomerase</fullName>
    </recommendedName>
</protein>
<sequence>MRTRKPILWKLFIGGALALLMCSASACSGMMGEEETADQLLAKVHNKTLYLSEMDGMFPEGTTGKDSSLIIQIHSNRWIREALLLHEAEQNIPSDLNIDKLVRDYRASLIRHNYEKILVEQLLDSTIAMKELQDFYERNKLQYQLETPIIRCYFVKVPLPVPQANDLRKFWNSREAADFEKLVSYCQLHADAYLLEDSVWYKVEDIAQEMPKGTVTVDNVAAKQDFSQRDGDYQYYFRVFEVKNRKDIAPLSYIEGQARKVILRNRKEKLLEEKIEAMYQRELRRNNIKTYY</sequence>
<accession>A0A5C6RNW2</accession>
<gene>
    <name evidence="2" type="ORF">FRY97_10500</name>
</gene>
<evidence type="ECO:0008006" key="4">
    <source>
        <dbReference type="Google" id="ProtNLM"/>
    </source>
</evidence>
<dbReference type="AlphaFoldDB" id="A0A5C6RNW2"/>
<feature type="chain" id="PRO_5023010475" description="Peptidyl-prolyl cis-trans isomerase" evidence="1">
    <location>
        <begin position="27"/>
        <end position="292"/>
    </location>
</feature>
<evidence type="ECO:0000313" key="2">
    <source>
        <dbReference type="EMBL" id="TXB63082.1"/>
    </source>
</evidence>
<dbReference type="OrthoDB" id="9785180at2"/>
<comment type="caution">
    <text evidence="2">The sequence shown here is derived from an EMBL/GenBank/DDBJ whole genome shotgun (WGS) entry which is preliminary data.</text>
</comment>
<reference evidence="2 3" key="1">
    <citation type="submission" date="2019-08" db="EMBL/GenBank/DDBJ databases">
        <title>Genome of Phaeodactylibacter luteus.</title>
        <authorList>
            <person name="Bowman J.P."/>
        </authorList>
    </citation>
    <scope>NUCLEOTIDE SEQUENCE [LARGE SCALE GENOMIC DNA]</scope>
    <source>
        <strain evidence="2 3">KCTC 42180</strain>
    </source>
</reference>
<dbReference type="RefSeq" id="WP_147167485.1">
    <property type="nucleotide sequence ID" value="NZ_VOOR01000019.1"/>
</dbReference>
<dbReference type="EMBL" id="VOOR01000019">
    <property type="protein sequence ID" value="TXB63082.1"/>
    <property type="molecule type" value="Genomic_DNA"/>
</dbReference>
<evidence type="ECO:0000313" key="3">
    <source>
        <dbReference type="Proteomes" id="UP000321580"/>
    </source>
</evidence>
<dbReference type="PROSITE" id="PS51257">
    <property type="entry name" value="PROKAR_LIPOPROTEIN"/>
    <property type="match status" value="1"/>
</dbReference>